<dbReference type="AlphaFoldDB" id="W7TJH7"/>
<organism evidence="1 2">
    <name type="scientific">Nannochloropsis gaditana</name>
    <dbReference type="NCBI Taxonomy" id="72520"/>
    <lineage>
        <taxon>Eukaryota</taxon>
        <taxon>Sar</taxon>
        <taxon>Stramenopiles</taxon>
        <taxon>Ochrophyta</taxon>
        <taxon>Eustigmatophyceae</taxon>
        <taxon>Eustigmatales</taxon>
        <taxon>Monodopsidaceae</taxon>
        <taxon>Nannochloropsis</taxon>
    </lineage>
</organism>
<evidence type="ECO:0000313" key="2">
    <source>
        <dbReference type="Proteomes" id="UP000019335"/>
    </source>
</evidence>
<name>W7TJH7_9STRA</name>
<keyword evidence="2" id="KW-1185">Reference proteome</keyword>
<accession>W7TJH7</accession>
<dbReference type="EMBL" id="AZIL01001543">
    <property type="protein sequence ID" value="EWM23693.1"/>
    <property type="molecule type" value="Genomic_DNA"/>
</dbReference>
<comment type="caution">
    <text evidence="1">The sequence shown here is derived from an EMBL/GenBank/DDBJ whole genome shotgun (WGS) entry which is preliminary data.</text>
</comment>
<evidence type="ECO:0000313" key="1">
    <source>
        <dbReference type="EMBL" id="EWM23693.1"/>
    </source>
</evidence>
<reference evidence="1 2" key="1">
    <citation type="journal article" date="2014" name="Mol. Plant">
        <title>Chromosome Scale Genome Assembly and Transcriptome Profiling of Nannochloropsis gaditana in Nitrogen Depletion.</title>
        <authorList>
            <person name="Corteggiani Carpinelli E."/>
            <person name="Telatin A."/>
            <person name="Vitulo N."/>
            <person name="Forcato C."/>
            <person name="D'Angelo M."/>
            <person name="Schiavon R."/>
            <person name="Vezzi A."/>
            <person name="Giacometti G.M."/>
            <person name="Morosinotto T."/>
            <person name="Valle G."/>
        </authorList>
    </citation>
    <scope>NUCLEOTIDE SEQUENCE [LARGE SCALE GENOMIC DNA]</scope>
    <source>
        <strain evidence="1 2">B-31</strain>
    </source>
</reference>
<sequence length="106" mass="11924">MLVKNSTDSEEVLVFISITSDEKIRSPSYDSRGGEESLQEGVFFIRLFVELLCPNKTYQISSYYVLKACRKSATAEAAMTRGKYVVVCGKDFMFVISLVSCLAWAR</sequence>
<dbReference type="Proteomes" id="UP000019335">
    <property type="component" value="Chromosome 16"/>
</dbReference>
<proteinExistence type="predicted"/>
<protein>
    <submittedName>
        <fullName evidence="1">Uncharacterized protein</fullName>
    </submittedName>
</protein>
<gene>
    <name evidence="1" type="ORF">Naga_100030g50</name>
</gene>